<dbReference type="Proteomes" id="UP001501323">
    <property type="component" value="Unassembled WGS sequence"/>
</dbReference>
<evidence type="ECO:0000256" key="2">
    <source>
        <dbReference type="SAM" id="SignalP"/>
    </source>
</evidence>
<evidence type="ECO:0000313" key="4">
    <source>
        <dbReference type="Proteomes" id="UP001501323"/>
    </source>
</evidence>
<reference evidence="4" key="1">
    <citation type="journal article" date="2019" name="Int. J. Syst. Evol. Microbiol.">
        <title>The Global Catalogue of Microorganisms (GCM) 10K type strain sequencing project: providing services to taxonomists for standard genome sequencing and annotation.</title>
        <authorList>
            <consortium name="The Broad Institute Genomics Platform"/>
            <consortium name="The Broad Institute Genome Sequencing Center for Infectious Disease"/>
            <person name="Wu L."/>
            <person name="Ma J."/>
        </authorList>
    </citation>
    <scope>NUCLEOTIDE SEQUENCE [LARGE SCALE GENOMIC DNA]</scope>
    <source>
        <strain evidence="4">JCM 18392</strain>
    </source>
</reference>
<feature type="region of interest" description="Disordered" evidence="1">
    <location>
        <begin position="175"/>
        <end position="206"/>
    </location>
</feature>
<keyword evidence="2" id="KW-0732">Signal</keyword>
<evidence type="ECO:0000313" key="3">
    <source>
        <dbReference type="EMBL" id="GAA4853981.1"/>
    </source>
</evidence>
<accession>A0ABP9DSI8</accession>
<name>A0ABP9DSI8_9GAMM</name>
<dbReference type="EMBL" id="BAABJY010000001">
    <property type="protein sequence ID" value="GAA4853981.1"/>
    <property type="molecule type" value="Genomic_DNA"/>
</dbReference>
<feature type="chain" id="PRO_5045552459" description="Lipoprotein" evidence="2">
    <location>
        <begin position="22"/>
        <end position="206"/>
    </location>
</feature>
<dbReference type="PROSITE" id="PS51257">
    <property type="entry name" value="PROKAR_LIPOPROTEIN"/>
    <property type="match status" value="1"/>
</dbReference>
<protein>
    <recommendedName>
        <fullName evidence="5">Lipoprotein</fullName>
    </recommendedName>
</protein>
<dbReference type="RefSeq" id="WP_345293582.1">
    <property type="nucleotide sequence ID" value="NZ_BAABJY010000001.1"/>
</dbReference>
<comment type="caution">
    <text evidence="3">The sequence shown here is derived from an EMBL/GenBank/DDBJ whole genome shotgun (WGS) entry which is preliminary data.</text>
</comment>
<sequence length="206" mass="22255">MSKVPYVSLLALAGLGMLSCASEEEGQSKTSVETAAANVPDQIRHVASRDIGSICTLESINGKRPRFGTTFPPNTTAIFQGWARVADRAQPLPPIVYLVLRPEGAGEDQDMYLEMGRAPGRDQSIANPELQMIGFEGQATLPGEGVYEARVWQGTSGWGTLCTVSNTITVEQLHEPERTLLPIMEDEKTDSGQAEPEQDESLPPQG</sequence>
<organism evidence="3 4">
    <name type="scientific">Luteimonas vadosa</name>
    <dbReference type="NCBI Taxonomy" id="1165507"/>
    <lineage>
        <taxon>Bacteria</taxon>
        <taxon>Pseudomonadati</taxon>
        <taxon>Pseudomonadota</taxon>
        <taxon>Gammaproteobacteria</taxon>
        <taxon>Lysobacterales</taxon>
        <taxon>Lysobacteraceae</taxon>
        <taxon>Luteimonas</taxon>
    </lineage>
</organism>
<feature type="signal peptide" evidence="2">
    <location>
        <begin position="1"/>
        <end position="21"/>
    </location>
</feature>
<evidence type="ECO:0000256" key="1">
    <source>
        <dbReference type="SAM" id="MobiDB-lite"/>
    </source>
</evidence>
<proteinExistence type="predicted"/>
<keyword evidence="4" id="KW-1185">Reference proteome</keyword>
<evidence type="ECO:0008006" key="5">
    <source>
        <dbReference type="Google" id="ProtNLM"/>
    </source>
</evidence>
<gene>
    <name evidence="3" type="ORF">GCM10023332_01430</name>
</gene>